<evidence type="ECO:0000313" key="5">
    <source>
        <dbReference type="EMBL" id="RYU15268.1"/>
    </source>
</evidence>
<evidence type="ECO:0000256" key="1">
    <source>
        <dbReference type="ARBA" id="ARBA00022729"/>
    </source>
</evidence>
<feature type="compositionally biased region" description="Low complexity" evidence="2">
    <location>
        <begin position="386"/>
        <end position="401"/>
    </location>
</feature>
<dbReference type="InterPro" id="IPR028994">
    <property type="entry name" value="Integrin_alpha_N"/>
</dbReference>
<dbReference type="GO" id="GO:0005975">
    <property type="term" value="P:carbohydrate metabolic process"/>
    <property type="evidence" value="ECO:0007669"/>
    <property type="project" value="UniProtKB-ARBA"/>
</dbReference>
<feature type="region of interest" description="Disordered" evidence="2">
    <location>
        <begin position="379"/>
        <end position="401"/>
    </location>
</feature>
<comment type="caution">
    <text evidence="5">The sequence shown here is derived from an EMBL/GenBank/DDBJ whole genome shotgun (WGS) entry which is preliminary data.</text>
</comment>
<feature type="domain" description="DUF11" evidence="4">
    <location>
        <begin position="557"/>
        <end position="666"/>
    </location>
</feature>
<dbReference type="SUPFAM" id="SSF69318">
    <property type="entry name" value="Integrin alpha N-terminal domain"/>
    <property type="match status" value="2"/>
</dbReference>
<dbReference type="Pfam" id="PF13517">
    <property type="entry name" value="FG-GAP_3"/>
    <property type="match status" value="2"/>
</dbReference>
<gene>
    <name evidence="5" type="ORF">ETU37_01640</name>
</gene>
<proteinExistence type="predicted"/>
<dbReference type="OrthoDB" id="5145222at2"/>
<dbReference type="AlphaFoldDB" id="A0A4Q5JB40"/>
<dbReference type="RefSeq" id="WP_129985131.1">
    <property type="nucleotide sequence ID" value="NZ_SDPU01000007.1"/>
</dbReference>
<reference evidence="5 6" key="1">
    <citation type="submission" date="2019-01" db="EMBL/GenBank/DDBJ databases">
        <title>Nocardioides guangzhouensis sp. nov., an actinobacterium isolated from soil.</title>
        <authorList>
            <person name="Fu Y."/>
            <person name="Cai Y."/>
            <person name="Lin Z."/>
            <person name="Chen P."/>
        </authorList>
    </citation>
    <scope>NUCLEOTIDE SEQUENCE [LARGE SCALE GENOMIC DNA]</scope>
    <source>
        <strain evidence="5 6">NBRC 105384</strain>
    </source>
</reference>
<evidence type="ECO:0000259" key="4">
    <source>
        <dbReference type="Pfam" id="PF01345"/>
    </source>
</evidence>
<evidence type="ECO:0000256" key="2">
    <source>
        <dbReference type="SAM" id="MobiDB-lite"/>
    </source>
</evidence>
<accession>A0A4Q5JB40</accession>
<dbReference type="InterPro" id="IPR013517">
    <property type="entry name" value="FG-GAP"/>
</dbReference>
<dbReference type="EMBL" id="SDPU01000007">
    <property type="protein sequence ID" value="RYU15268.1"/>
    <property type="molecule type" value="Genomic_DNA"/>
</dbReference>
<evidence type="ECO:0000313" key="6">
    <source>
        <dbReference type="Proteomes" id="UP000291189"/>
    </source>
</evidence>
<evidence type="ECO:0000256" key="3">
    <source>
        <dbReference type="SAM" id="SignalP"/>
    </source>
</evidence>
<dbReference type="InterPro" id="IPR001434">
    <property type="entry name" value="OmcB-like_DUF11"/>
</dbReference>
<protein>
    <submittedName>
        <fullName evidence="5">DUF11 domain-containing protein</fullName>
    </submittedName>
</protein>
<sequence length="671" mass="68067">MRRGRTSSLLVAGSLIGLALAPPTAQAAVSSGLFQPHVTQALPASVRGVAFGDVTGDGRADVVATTDTSLVVMAQSADGSLAAPVSYAHAAAATSANELAIGISDLDGDGDNDVVLTSKAGVQLWDQVAGGTLRYDWSFLPPGARDLEVVDVSGDGQADLVVNTGAGIRVYWQIFGDLMSARPTAEVSTGNATEVEVGDVTGDGLPDIVSALGRTVEVRAQQPDLSFAAPVTYLSGGVSGWETVNGLALGDTNGDGRLDVHVTTGGNSPTARVVTREQTPNGVLGAPQALTSYDIPETIEAADVTGDGRDDLLVLHGGWNRLGVYDLTPGTNPAETLFAIPYASHYPVDGLAVGDVSGDGQADVGIADYNQGVVLLRHSPAGTDATPPQTTITSGPSGGTPDPTATFTFTSSEAGSYECQFDQEPRFTTCTSPKTYSGLTAGAHSFQVRAVDLVGNVDPTPEYQGFQVSAPDTVITGGPTGTVRSDTASFAFDSGTTSAAGFQCQWDGGLWTACTSPATKYGLAAGPHTFGVRAVSTYGVADPFPATRSWTVETPADVAVSTTGPASVRKNGTITWTTVVSNPGPAGATGVVLAQTVPSGVTSAKATGCTGSTTLTCPVGTLAAGTSRTFTITGKVTATKGTLTSTATVTSTSWDRNTANDRATATSTVGR</sequence>
<dbReference type="Gene3D" id="2.60.40.10">
    <property type="entry name" value="Immunoglobulins"/>
    <property type="match status" value="1"/>
</dbReference>
<dbReference type="Pfam" id="PF01345">
    <property type="entry name" value="DUF11"/>
    <property type="match status" value="1"/>
</dbReference>
<dbReference type="PANTHER" id="PTHR46580">
    <property type="entry name" value="SENSOR KINASE-RELATED"/>
    <property type="match status" value="1"/>
</dbReference>
<dbReference type="Proteomes" id="UP000291189">
    <property type="component" value="Unassembled WGS sequence"/>
</dbReference>
<feature type="chain" id="PRO_5020179543" evidence="3">
    <location>
        <begin position="28"/>
        <end position="671"/>
    </location>
</feature>
<dbReference type="Gene3D" id="2.130.10.130">
    <property type="entry name" value="Integrin alpha, N-terminal"/>
    <property type="match status" value="1"/>
</dbReference>
<keyword evidence="6" id="KW-1185">Reference proteome</keyword>
<dbReference type="InterPro" id="IPR013783">
    <property type="entry name" value="Ig-like_fold"/>
</dbReference>
<name>A0A4Q5JB40_9ACTN</name>
<keyword evidence="1 3" id="KW-0732">Signal</keyword>
<organism evidence="5 6">
    <name type="scientific">Nocardioides iriomotensis</name>
    <dbReference type="NCBI Taxonomy" id="715784"/>
    <lineage>
        <taxon>Bacteria</taxon>
        <taxon>Bacillati</taxon>
        <taxon>Actinomycetota</taxon>
        <taxon>Actinomycetes</taxon>
        <taxon>Propionibacteriales</taxon>
        <taxon>Nocardioidaceae</taxon>
        <taxon>Nocardioides</taxon>
    </lineage>
</organism>
<feature type="signal peptide" evidence="3">
    <location>
        <begin position="1"/>
        <end position="27"/>
    </location>
</feature>